<accession>A0A4U0SJ28</accession>
<dbReference type="PRINTS" id="PR00080">
    <property type="entry name" value="SDRFAMILY"/>
</dbReference>
<dbReference type="PANTHER" id="PTHR42879">
    <property type="entry name" value="3-OXOACYL-(ACYL-CARRIER-PROTEIN) REDUCTASE"/>
    <property type="match status" value="1"/>
</dbReference>
<evidence type="ECO:0000256" key="2">
    <source>
        <dbReference type="ARBA" id="ARBA00023002"/>
    </source>
</evidence>
<dbReference type="PROSITE" id="PS00061">
    <property type="entry name" value="ADH_SHORT"/>
    <property type="match status" value="1"/>
</dbReference>
<dbReference type="PRINTS" id="PR00081">
    <property type="entry name" value="GDHRDH"/>
</dbReference>
<comment type="similarity">
    <text evidence="1">Belongs to the short-chain dehydrogenases/reductases (SDR) family.</text>
</comment>
<dbReference type="CDD" id="cd05233">
    <property type="entry name" value="SDR_c"/>
    <property type="match status" value="1"/>
</dbReference>
<dbReference type="Gene3D" id="3.40.50.720">
    <property type="entry name" value="NAD(P)-binding Rossmann-like Domain"/>
    <property type="match status" value="1"/>
</dbReference>
<comment type="caution">
    <text evidence="3">The sequence shown here is derived from an EMBL/GenBank/DDBJ whole genome shotgun (WGS) entry which is preliminary data.</text>
</comment>
<dbReference type="GO" id="GO:0016491">
    <property type="term" value="F:oxidoreductase activity"/>
    <property type="evidence" value="ECO:0007669"/>
    <property type="project" value="UniProtKB-KW"/>
</dbReference>
<dbReference type="Proteomes" id="UP000305778">
    <property type="component" value="Unassembled WGS sequence"/>
</dbReference>
<organism evidence="3 4">
    <name type="scientific">Actinacidiphila oryziradicis</name>
    <dbReference type="NCBI Taxonomy" id="2571141"/>
    <lineage>
        <taxon>Bacteria</taxon>
        <taxon>Bacillati</taxon>
        <taxon>Actinomycetota</taxon>
        <taxon>Actinomycetes</taxon>
        <taxon>Kitasatosporales</taxon>
        <taxon>Streptomycetaceae</taxon>
        <taxon>Actinacidiphila</taxon>
    </lineage>
</organism>
<reference evidence="3 4" key="1">
    <citation type="submission" date="2019-04" db="EMBL/GenBank/DDBJ databases">
        <title>Streptomyces oryziradicis sp. nov., a novel actinomycete isolated from rhizosphere soil of rice (Oryza sativa L.).</title>
        <authorList>
            <person name="Li C."/>
        </authorList>
    </citation>
    <scope>NUCLEOTIDE SEQUENCE [LARGE SCALE GENOMIC DNA]</scope>
    <source>
        <strain evidence="3 4">NEAU-C40</strain>
    </source>
</reference>
<sequence length="243" mass="24401">MSANDLNGLTALVTGATSGIGRATAVQLARQGAEVLVHGRDADRGEAVVKEIIAAGGKARFVAGDLSDLSGVQNVIGQAGDVDILVNNAGFSWFGPTADLSAETFDALFAANVRAPFLLVAALAPRMAAKGSGSIINIDSMAGRIGLAGGAAYGATKASLSALTRSWAAEFSPSGVRVNAVAPGPVYTGGASEERITQLGSTTPFNRSAKPEEIAEAIAFLASPRASYVTGATLPVDGGRTAV</sequence>
<proteinExistence type="inferred from homology"/>
<dbReference type="EMBL" id="SUMC01000033">
    <property type="protein sequence ID" value="TKA08167.1"/>
    <property type="molecule type" value="Genomic_DNA"/>
</dbReference>
<dbReference type="RefSeq" id="WP_136726945.1">
    <property type="nucleotide sequence ID" value="NZ_SUMC01000033.1"/>
</dbReference>
<dbReference type="SUPFAM" id="SSF51735">
    <property type="entry name" value="NAD(P)-binding Rossmann-fold domains"/>
    <property type="match status" value="1"/>
</dbReference>
<dbReference type="InterPro" id="IPR050259">
    <property type="entry name" value="SDR"/>
</dbReference>
<protein>
    <submittedName>
        <fullName evidence="3">SDR family oxidoreductase</fullName>
    </submittedName>
</protein>
<gene>
    <name evidence="3" type="ORF">FCI23_29230</name>
</gene>
<dbReference type="OrthoDB" id="286404at2"/>
<dbReference type="InterPro" id="IPR002347">
    <property type="entry name" value="SDR_fam"/>
</dbReference>
<evidence type="ECO:0000313" key="3">
    <source>
        <dbReference type="EMBL" id="TKA08167.1"/>
    </source>
</evidence>
<name>A0A4U0SJ28_9ACTN</name>
<keyword evidence="2" id="KW-0560">Oxidoreductase</keyword>
<dbReference type="NCBIfam" id="NF005559">
    <property type="entry name" value="PRK07231.1"/>
    <property type="match status" value="1"/>
</dbReference>
<dbReference type="PANTHER" id="PTHR42879:SF2">
    <property type="entry name" value="3-OXOACYL-[ACYL-CARRIER-PROTEIN] REDUCTASE FABG"/>
    <property type="match status" value="1"/>
</dbReference>
<dbReference type="Pfam" id="PF13561">
    <property type="entry name" value="adh_short_C2"/>
    <property type="match status" value="1"/>
</dbReference>
<dbReference type="FunFam" id="3.40.50.720:FF:000084">
    <property type="entry name" value="Short-chain dehydrogenase reductase"/>
    <property type="match status" value="1"/>
</dbReference>
<dbReference type="GO" id="GO:0032787">
    <property type="term" value="P:monocarboxylic acid metabolic process"/>
    <property type="evidence" value="ECO:0007669"/>
    <property type="project" value="UniProtKB-ARBA"/>
</dbReference>
<keyword evidence="4" id="KW-1185">Reference proteome</keyword>
<dbReference type="InterPro" id="IPR036291">
    <property type="entry name" value="NAD(P)-bd_dom_sf"/>
</dbReference>
<dbReference type="InterPro" id="IPR020904">
    <property type="entry name" value="Sc_DH/Rdtase_CS"/>
</dbReference>
<evidence type="ECO:0000256" key="1">
    <source>
        <dbReference type="ARBA" id="ARBA00006484"/>
    </source>
</evidence>
<evidence type="ECO:0000313" key="4">
    <source>
        <dbReference type="Proteomes" id="UP000305778"/>
    </source>
</evidence>
<dbReference type="AlphaFoldDB" id="A0A4U0SJ28"/>